<accession>A0AAD5Y9L0</accession>
<evidence type="ECO:0000313" key="3">
    <source>
        <dbReference type="Proteomes" id="UP001210925"/>
    </source>
</evidence>
<dbReference type="Pfam" id="PF12680">
    <property type="entry name" value="SnoaL_2"/>
    <property type="match status" value="1"/>
</dbReference>
<dbReference type="EMBL" id="JADGKB010000017">
    <property type="protein sequence ID" value="KAJ3259543.1"/>
    <property type="molecule type" value="Genomic_DNA"/>
</dbReference>
<gene>
    <name evidence="2" type="ORF">HK103_002096</name>
</gene>
<dbReference type="InterPro" id="IPR032710">
    <property type="entry name" value="NTF2-like_dom_sf"/>
</dbReference>
<proteinExistence type="predicted"/>
<reference evidence="2" key="1">
    <citation type="submission" date="2020-05" db="EMBL/GenBank/DDBJ databases">
        <title>Phylogenomic resolution of chytrid fungi.</title>
        <authorList>
            <person name="Stajich J.E."/>
            <person name="Amses K."/>
            <person name="Simmons R."/>
            <person name="Seto K."/>
            <person name="Myers J."/>
            <person name="Bonds A."/>
            <person name="Quandt C.A."/>
            <person name="Barry K."/>
            <person name="Liu P."/>
            <person name="Grigoriev I."/>
            <person name="Longcore J.E."/>
            <person name="James T.Y."/>
        </authorList>
    </citation>
    <scope>NUCLEOTIDE SEQUENCE</scope>
    <source>
        <strain evidence="2">PLAUS21</strain>
    </source>
</reference>
<dbReference type="Gene3D" id="3.10.450.50">
    <property type="match status" value="1"/>
</dbReference>
<dbReference type="InterPro" id="IPR037401">
    <property type="entry name" value="SnoaL-like"/>
</dbReference>
<organism evidence="2 3">
    <name type="scientific">Boothiomyces macroporosus</name>
    <dbReference type="NCBI Taxonomy" id="261099"/>
    <lineage>
        <taxon>Eukaryota</taxon>
        <taxon>Fungi</taxon>
        <taxon>Fungi incertae sedis</taxon>
        <taxon>Chytridiomycota</taxon>
        <taxon>Chytridiomycota incertae sedis</taxon>
        <taxon>Chytridiomycetes</taxon>
        <taxon>Rhizophydiales</taxon>
        <taxon>Terramycetaceae</taxon>
        <taxon>Boothiomyces</taxon>
    </lineage>
</organism>
<feature type="domain" description="SnoaL-like" evidence="1">
    <location>
        <begin position="8"/>
        <end position="103"/>
    </location>
</feature>
<dbReference type="AlphaFoldDB" id="A0AAD5Y9L0"/>
<evidence type="ECO:0000313" key="2">
    <source>
        <dbReference type="EMBL" id="KAJ3259543.1"/>
    </source>
</evidence>
<dbReference type="SUPFAM" id="SSF54427">
    <property type="entry name" value="NTF2-like"/>
    <property type="match status" value="1"/>
</dbReference>
<comment type="caution">
    <text evidence="2">The sequence shown here is derived from an EMBL/GenBank/DDBJ whole genome shotgun (WGS) entry which is preliminary data.</text>
</comment>
<dbReference type="Proteomes" id="UP001210925">
    <property type="component" value="Unassembled WGS sequence"/>
</dbReference>
<name>A0AAD5Y9L0_9FUNG</name>
<evidence type="ECO:0000259" key="1">
    <source>
        <dbReference type="Pfam" id="PF12680"/>
    </source>
</evidence>
<protein>
    <recommendedName>
        <fullName evidence="1">SnoaL-like domain-containing protein</fullName>
    </recommendedName>
</protein>
<sequence>MSHSKALQDWHRVVFQQDLQTLRSLLDENVTFHTPLYLKPRVGRDIVTAVLAAAISNFQDFKYFREWITPDGLNWALEFEANVEERKIKGVDLIRWEIKNGEWKIVEFEVMLRPVKQLVRFGQLQASKIPEVIKQMGFKVKL</sequence>
<keyword evidence="3" id="KW-1185">Reference proteome</keyword>